<evidence type="ECO:0000256" key="1">
    <source>
        <dbReference type="SAM" id="MobiDB-lite"/>
    </source>
</evidence>
<dbReference type="EMBL" id="CAFAAI010000183">
    <property type="protein sequence ID" value="CAB4802172.1"/>
    <property type="molecule type" value="Genomic_DNA"/>
</dbReference>
<name>A0A6J6XYT6_9ZZZZ</name>
<gene>
    <name evidence="2" type="ORF">UFOPK2366_01075</name>
    <name evidence="3" type="ORF">UFOPK2992_01080</name>
</gene>
<feature type="compositionally biased region" description="Polar residues" evidence="1">
    <location>
        <begin position="22"/>
        <end position="31"/>
    </location>
</feature>
<dbReference type="AlphaFoldDB" id="A0A6J6XYT6"/>
<organism evidence="3">
    <name type="scientific">freshwater metagenome</name>
    <dbReference type="NCBI Taxonomy" id="449393"/>
    <lineage>
        <taxon>unclassified sequences</taxon>
        <taxon>metagenomes</taxon>
        <taxon>ecological metagenomes</taxon>
    </lineage>
</organism>
<sequence>MLDPQRLQGLVEDRHDLGRSTRGPNGQSATNHLAERGEVGGNAVAALHPVVPSTKREDLVENQHNAEF</sequence>
<dbReference type="EMBL" id="CAEZXM010000192">
    <property type="protein sequence ID" value="CAB4697367.1"/>
    <property type="molecule type" value="Genomic_DNA"/>
</dbReference>
<proteinExistence type="predicted"/>
<feature type="region of interest" description="Disordered" evidence="1">
    <location>
        <begin position="1"/>
        <end position="68"/>
    </location>
</feature>
<protein>
    <submittedName>
        <fullName evidence="3">Unannotated protein</fullName>
    </submittedName>
</protein>
<evidence type="ECO:0000313" key="3">
    <source>
        <dbReference type="EMBL" id="CAB4802172.1"/>
    </source>
</evidence>
<reference evidence="3" key="1">
    <citation type="submission" date="2020-05" db="EMBL/GenBank/DDBJ databases">
        <authorList>
            <person name="Chiriac C."/>
            <person name="Salcher M."/>
            <person name="Ghai R."/>
            <person name="Kavagutti S V."/>
        </authorList>
    </citation>
    <scope>NUCLEOTIDE SEQUENCE</scope>
</reference>
<evidence type="ECO:0000313" key="2">
    <source>
        <dbReference type="EMBL" id="CAB4697367.1"/>
    </source>
</evidence>
<accession>A0A6J6XYT6</accession>
<feature type="compositionally biased region" description="Basic and acidic residues" evidence="1">
    <location>
        <begin position="54"/>
        <end position="68"/>
    </location>
</feature>